<dbReference type="InterPro" id="IPR001427">
    <property type="entry name" value="RNaseA"/>
</dbReference>
<evidence type="ECO:0000259" key="6">
    <source>
        <dbReference type="SMART" id="SM00092"/>
    </source>
</evidence>
<dbReference type="GO" id="GO:0050829">
    <property type="term" value="P:defense response to Gram-negative bacterium"/>
    <property type="evidence" value="ECO:0007669"/>
    <property type="project" value="TreeGrafter"/>
</dbReference>
<comment type="caution">
    <text evidence="7">The sequence shown here is derived from an EMBL/GenBank/DDBJ whole genome shotgun (WGS) entry which is preliminary data.</text>
</comment>
<evidence type="ECO:0000256" key="2">
    <source>
        <dbReference type="ARBA" id="ARBA00005600"/>
    </source>
</evidence>
<dbReference type="SUPFAM" id="SSF54076">
    <property type="entry name" value="RNase A-like"/>
    <property type="match status" value="1"/>
</dbReference>
<evidence type="ECO:0000256" key="5">
    <source>
        <dbReference type="SAM" id="SignalP"/>
    </source>
</evidence>
<evidence type="ECO:0000256" key="1">
    <source>
        <dbReference type="ARBA" id="ARBA00004613"/>
    </source>
</evidence>
<keyword evidence="8" id="KW-1185">Reference proteome</keyword>
<evidence type="ECO:0000256" key="3">
    <source>
        <dbReference type="ARBA" id="ARBA00022525"/>
    </source>
</evidence>
<dbReference type="Proteomes" id="UP001044222">
    <property type="component" value="Unassembled WGS sequence"/>
</dbReference>
<dbReference type="GO" id="GO:0004540">
    <property type="term" value="F:RNA nuclease activity"/>
    <property type="evidence" value="ECO:0007669"/>
    <property type="project" value="TreeGrafter"/>
</dbReference>
<keyword evidence="4" id="KW-1015">Disulfide bond</keyword>
<reference evidence="7" key="1">
    <citation type="submission" date="2021-01" db="EMBL/GenBank/DDBJ databases">
        <title>A chromosome-scale assembly of European eel, Anguilla anguilla.</title>
        <authorList>
            <person name="Henkel C."/>
            <person name="Jong-Raadsen S.A."/>
            <person name="Dufour S."/>
            <person name="Weltzien F.-A."/>
            <person name="Palstra A.P."/>
            <person name="Pelster B."/>
            <person name="Spaink H.P."/>
            <person name="Van Den Thillart G.E."/>
            <person name="Jansen H."/>
            <person name="Zahm M."/>
            <person name="Klopp C."/>
            <person name="Cedric C."/>
            <person name="Louis A."/>
            <person name="Berthelot C."/>
            <person name="Parey E."/>
            <person name="Roest Crollius H."/>
            <person name="Montfort J."/>
            <person name="Robinson-Rechavi M."/>
            <person name="Bucao C."/>
            <person name="Bouchez O."/>
            <person name="Gislard M."/>
            <person name="Lluch J."/>
            <person name="Milhes M."/>
            <person name="Lampietro C."/>
            <person name="Lopez Roques C."/>
            <person name="Donnadieu C."/>
            <person name="Braasch I."/>
            <person name="Desvignes T."/>
            <person name="Postlethwait J."/>
            <person name="Bobe J."/>
            <person name="Guiguen Y."/>
            <person name="Dirks R."/>
        </authorList>
    </citation>
    <scope>NUCLEOTIDE SEQUENCE</scope>
    <source>
        <strain evidence="7">Tag_6206</strain>
        <tissue evidence="7">Liver</tissue>
    </source>
</reference>
<dbReference type="GO" id="GO:0003676">
    <property type="term" value="F:nucleic acid binding"/>
    <property type="evidence" value="ECO:0007669"/>
    <property type="project" value="InterPro"/>
</dbReference>
<comment type="subcellular location">
    <subcellularLocation>
        <location evidence="1">Secreted</location>
    </subcellularLocation>
</comment>
<organism evidence="7 8">
    <name type="scientific">Anguilla anguilla</name>
    <name type="common">European freshwater eel</name>
    <name type="synonym">Muraena anguilla</name>
    <dbReference type="NCBI Taxonomy" id="7936"/>
    <lineage>
        <taxon>Eukaryota</taxon>
        <taxon>Metazoa</taxon>
        <taxon>Chordata</taxon>
        <taxon>Craniata</taxon>
        <taxon>Vertebrata</taxon>
        <taxon>Euteleostomi</taxon>
        <taxon>Actinopterygii</taxon>
        <taxon>Neopterygii</taxon>
        <taxon>Teleostei</taxon>
        <taxon>Anguilliformes</taxon>
        <taxon>Anguillidae</taxon>
        <taxon>Anguilla</taxon>
    </lineage>
</organism>
<dbReference type="SMART" id="SM00092">
    <property type="entry name" value="RNAse_Pc"/>
    <property type="match status" value="1"/>
</dbReference>
<dbReference type="InterPro" id="IPR023412">
    <property type="entry name" value="RNaseA_domain"/>
</dbReference>
<gene>
    <name evidence="7" type="ORF">ANANG_G00070530</name>
</gene>
<keyword evidence="5" id="KW-0732">Signal</keyword>
<dbReference type="GO" id="GO:0005576">
    <property type="term" value="C:extracellular region"/>
    <property type="evidence" value="ECO:0007669"/>
    <property type="project" value="UniProtKB-SubCell"/>
</dbReference>
<name>A0A9D3S2P2_ANGAN</name>
<evidence type="ECO:0000313" key="8">
    <source>
        <dbReference type="Proteomes" id="UP001044222"/>
    </source>
</evidence>
<dbReference type="GO" id="GO:0050830">
    <property type="term" value="P:defense response to Gram-positive bacterium"/>
    <property type="evidence" value="ECO:0007669"/>
    <property type="project" value="TreeGrafter"/>
</dbReference>
<feature type="domain" description="Ribonuclease A-domain" evidence="6">
    <location>
        <begin position="21"/>
        <end position="142"/>
    </location>
</feature>
<dbReference type="InterPro" id="IPR036816">
    <property type="entry name" value="RNaseA-like_dom_sf"/>
</dbReference>
<dbReference type="EMBL" id="JAFIRN010000003">
    <property type="protein sequence ID" value="KAG5853199.1"/>
    <property type="molecule type" value="Genomic_DNA"/>
</dbReference>
<comment type="similarity">
    <text evidence="2">Belongs to the pancreatic ribonuclease family.</text>
</comment>
<sequence>MKATFSLLFLILAITCTVIAQDTPYKKFITQHYKNGMAVKDCNNKMGIINKGYNHNHCKEVNSVISTSTTNLINAVCDKAGEPYTMPNGRVLRRSTQPFRVITATRGGSDLPPCDYKGSDSMRNIVIDCNKDKLPVHYEEGHIL</sequence>
<dbReference type="PANTHER" id="PTHR11437:SF10">
    <property type="entry name" value="ANGIOGENIN-RELATED"/>
    <property type="match status" value="1"/>
</dbReference>
<dbReference type="GO" id="GO:0001525">
    <property type="term" value="P:angiogenesis"/>
    <property type="evidence" value="ECO:0007669"/>
    <property type="project" value="TreeGrafter"/>
</dbReference>
<protein>
    <recommendedName>
        <fullName evidence="6">Ribonuclease A-domain domain-containing protein</fullName>
    </recommendedName>
</protein>
<accession>A0A9D3S2P2</accession>
<proteinExistence type="inferred from homology"/>
<feature type="chain" id="PRO_5038394365" description="Ribonuclease A-domain domain-containing protein" evidence="5">
    <location>
        <begin position="21"/>
        <end position="144"/>
    </location>
</feature>
<dbReference type="Gene3D" id="3.10.130.10">
    <property type="entry name" value="Ribonuclease A-like domain"/>
    <property type="match status" value="1"/>
</dbReference>
<dbReference type="PANTHER" id="PTHR11437">
    <property type="entry name" value="RIBONUCLEASE"/>
    <property type="match status" value="1"/>
</dbReference>
<keyword evidence="3" id="KW-0964">Secreted</keyword>
<feature type="signal peptide" evidence="5">
    <location>
        <begin position="1"/>
        <end position="20"/>
    </location>
</feature>
<dbReference type="AlphaFoldDB" id="A0A9D3S2P2"/>
<dbReference type="Pfam" id="PF00074">
    <property type="entry name" value="RnaseA"/>
    <property type="match status" value="1"/>
</dbReference>
<evidence type="ECO:0000313" key="7">
    <source>
        <dbReference type="EMBL" id="KAG5853199.1"/>
    </source>
</evidence>
<evidence type="ECO:0000256" key="4">
    <source>
        <dbReference type="ARBA" id="ARBA00023157"/>
    </source>
</evidence>